<accession>A0A2T0M1U7</accession>
<dbReference type="PANTHER" id="PTHR35176:SF4">
    <property type="entry name" value="PYRIDOXAMINE 5'-PHOSPHATE OXIDASE-RELATED FMN-BINDING"/>
    <property type="match status" value="1"/>
</dbReference>
<dbReference type="OrthoDB" id="157302at2"/>
<reference evidence="3 4" key="1">
    <citation type="submission" date="2018-03" db="EMBL/GenBank/DDBJ databases">
        <title>Genomic Encyclopedia of Type Strains, Phase III (KMG-III): the genomes of soil and plant-associated and newly described type strains.</title>
        <authorList>
            <person name="Whitman W."/>
        </authorList>
    </citation>
    <scope>NUCLEOTIDE SEQUENCE [LARGE SCALE GENOMIC DNA]</scope>
    <source>
        <strain evidence="3 4">CGMCC 4.7104</strain>
    </source>
</reference>
<dbReference type="EMBL" id="PVNG01000037">
    <property type="protein sequence ID" value="PRX50714.1"/>
    <property type="molecule type" value="Genomic_DNA"/>
</dbReference>
<dbReference type="InterPro" id="IPR011576">
    <property type="entry name" value="Pyridox_Oxase_N"/>
</dbReference>
<dbReference type="PANTHER" id="PTHR35176">
    <property type="entry name" value="HEME OXYGENASE HI_0854-RELATED"/>
    <property type="match status" value="1"/>
</dbReference>
<evidence type="ECO:0000313" key="4">
    <source>
        <dbReference type="Proteomes" id="UP000238312"/>
    </source>
</evidence>
<feature type="domain" description="Pyridoxamine 5'-phosphate oxidase N-terminal" evidence="2">
    <location>
        <begin position="23"/>
        <end position="128"/>
    </location>
</feature>
<organism evidence="3 4">
    <name type="scientific">Nonomuraea fuscirosea</name>
    <dbReference type="NCBI Taxonomy" id="1291556"/>
    <lineage>
        <taxon>Bacteria</taxon>
        <taxon>Bacillati</taxon>
        <taxon>Actinomycetota</taxon>
        <taxon>Actinomycetes</taxon>
        <taxon>Streptosporangiales</taxon>
        <taxon>Streptosporangiaceae</taxon>
        <taxon>Nonomuraea</taxon>
    </lineage>
</organism>
<dbReference type="InterPro" id="IPR012349">
    <property type="entry name" value="Split_barrel_FMN-bd"/>
</dbReference>
<evidence type="ECO:0000256" key="1">
    <source>
        <dbReference type="ARBA" id="ARBA00023002"/>
    </source>
</evidence>
<dbReference type="GO" id="GO:0005829">
    <property type="term" value="C:cytosol"/>
    <property type="evidence" value="ECO:0007669"/>
    <property type="project" value="TreeGrafter"/>
</dbReference>
<proteinExistence type="predicted"/>
<dbReference type="GO" id="GO:0070967">
    <property type="term" value="F:coenzyme F420 binding"/>
    <property type="evidence" value="ECO:0007669"/>
    <property type="project" value="TreeGrafter"/>
</dbReference>
<keyword evidence="4" id="KW-1185">Reference proteome</keyword>
<evidence type="ECO:0000313" key="3">
    <source>
        <dbReference type="EMBL" id="PRX50714.1"/>
    </source>
</evidence>
<sequence length="168" mass="18329">MNVKEPAAEQVLGVDGERPAPWAEARERLAGAHAYWTATNHPSGQPHVRPVFAVWVDEALYLSSDPTARKSRNLDGDAHCSIATSCHDLDLVVEGKAERVTDPRRLQRIAAAYKAKYNWPVTVDGAALTAPYAAPTAGEGPFAVYEVDPVIVFGFPTSGKFAPTRWRF</sequence>
<evidence type="ECO:0000259" key="2">
    <source>
        <dbReference type="Pfam" id="PF01243"/>
    </source>
</evidence>
<protein>
    <submittedName>
        <fullName evidence="3">Pyridoxamine 5'-phosphate oxidase</fullName>
    </submittedName>
</protein>
<dbReference type="Gene3D" id="2.30.110.10">
    <property type="entry name" value="Electron Transport, Fmn-binding Protein, Chain A"/>
    <property type="match status" value="1"/>
</dbReference>
<dbReference type="SUPFAM" id="SSF50475">
    <property type="entry name" value="FMN-binding split barrel"/>
    <property type="match status" value="1"/>
</dbReference>
<dbReference type="GO" id="GO:0016627">
    <property type="term" value="F:oxidoreductase activity, acting on the CH-CH group of donors"/>
    <property type="evidence" value="ECO:0007669"/>
    <property type="project" value="TreeGrafter"/>
</dbReference>
<dbReference type="AlphaFoldDB" id="A0A2T0M1U7"/>
<comment type="caution">
    <text evidence="3">The sequence shown here is derived from an EMBL/GenBank/DDBJ whole genome shotgun (WGS) entry which is preliminary data.</text>
</comment>
<keyword evidence="1" id="KW-0560">Oxidoreductase</keyword>
<name>A0A2T0M1U7_9ACTN</name>
<dbReference type="Pfam" id="PF01243">
    <property type="entry name" value="PNPOx_N"/>
    <property type="match status" value="1"/>
</dbReference>
<gene>
    <name evidence="3" type="ORF">B0I32_1371</name>
</gene>
<dbReference type="InterPro" id="IPR052019">
    <property type="entry name" value="F420H2_bilvrd_red/Heme_oxyg"/>
</dbReference>
<dbReference type="Proteomes" id="UP000238312">
    <property type="component" value="Unassembled WGS sequence"/>
</dbReference>